<feature type="region of interest" description="Disordered" evidence="1">
    <location>
        <begin position="78"/>
        <end position="122"/>
    </location>
</feature>
<dbReference type="AlphaFoldDB" id="A0A2P5XCX1"/>
<evidence type="ECO:0000256" key="1">
    <source>
        <dbReference type="SAM" id="MobiDB-lite"/>
    </source>
</evidence>
<feature type="region of interest" description="Disordered" evidence="1">
    <location>
        <begin position="34"/>
        <end position="59"/>
    </location>
</feature>
<evidence type="ECO:0000313" key="3">
    <source>
        <dbReference type="Proteomes" id="UP000239757"/>
    </source>
</evidence>
<reference evidence="2 3" key="1">
    <citation type="submission" date="2015-01" db="EMBL/GenBank/DDBJ databases">
        <title>Genome of allotetraploid Gossypium barbadense reveals genomic plasticity and fiber elongation in cotton evolution.</title>
        <authorList>
            <person name="Chen X."/>
            <person name="Liu X."/>
            <person name="Zhao B."/>
            <person name="Zheng H."/>
            <person name="Hu Y."/>
            <person name="Lu G."/>
            <person name="Yang C."/>
            <person name="Chen J."/>
            <person name="Shan C."/>
            <person name="Zhang L."/>
            <person name="Zhou Y."/>
            <person name="Wang L."/>
            <person name="Guo W."/>
            <person name="Bai Y."/>
            <person name="Ruan J."/>
            <person name="Shangguan X."/>
            <person name="Mao Y."/>
            <person name="Jiang J."/>
            <person name="Zhu Y."/>
            <person name="Lei J."/>
            <person name="Kang H."/>
            <person name="Chen S."/>
            <person name="He X."/>
            <person name="Wang R."/>
            <person name="Wang Y."/>
            <person name="Chen J."/>
            <person name="Wang L."/>
            <person name="Yu S."/>
            <person name="Wang B."/>
            <person name="Wei J."/>
            <person name="Song S."/>
            <person name="Lu X."/>
            <person name="Gao Z."/>
            <person name="Gu W."/>
            <person name="Deng X."/>
            <person name="Ma D."/>
            <person name="Wang S."/>
            <person name="Liang W."/>
            <person name="Fang L."/>
            <person name="Cai C."/>
            <person name="Zhu X."/>
            <person name="Zhou B."/>
            <person name="Zhang Y."/>
            <person name="Chen Z."/>
            <person name="Xu S."/>
            <person name="Zhu R."/>
            <person name="Wang S."/>
            <person name="Zhang T."/>
            <person name="Zhao G."/>
        </authorList>
    </citation>
    <scope>NUCLEOTIDE SEQUENCE [LARGE SCALE GENOMIC DNA]</scope>
    <source>
        <strain evidence="3">cv. Xinhai21</strain>
        <tissue evidence="2">Leaf</tissue>
    </source>
</reference>
<name>A0A2P5XCX1_GOSBA</name>
<organism evidence="2 3">
    <name type="scientific">Gossypium barbadense</name>
    <name type="common">Sea Island cotton</name>
    <name type="synonym">Hibiscus barbadensis</name>
    <dbReference type="NCBI Taxonomy" id="3634"/>
    <lineage>
        <taxon>Eukaryota</taxon>
        <taxon>Viridiplantae</taxon>
        <taxon>Streptophyta</taxon>
        <taxon>Embryophyta</taxon>
        <taxon>Tracheophyta</taxon>
        <taxon>Spermatophyta</taxon>
        <taxon>Magnoliopsida</taxon>
        <taxon>eudicotyledons</taxon>
        <taxon>Gunneridae</taxon>
        <taxon>Pentapetalae</taxon>
        <taxon>rosids</taxon>
        <taxon>malvids</taxon>
        <taxon>Malvales</taxon>
        <taxon>Malvaceae</taxon>
        <taxon>Malvoideae</taxon>
        <taxon>Gossypium</taxon>
    </lineage>
</organism>
<feature type="compositionally biased region" description="Low complexity" evidence="1">
    <location>
        <begin position="34"/>
        <end position="49"/>
    </location>
</feature>
<evidence type="ECO:0000313" key="2">
    <source>
        <dbReference type="EMBL" id="PPS01190.1"/>
    </source>
</evidence>
<gene>
    <name evidence="2" type="ORF">GOBAR_AA19470</name>
</gene>
<sequence length="122" mass="13705">MGEIEDQHMAEPDSEDQALNTLDQWVNAFCNESQSSSYHSDIGGSSSYHPKIGGSSSFHPEQPLISFDMFCNNMYSTPSQATFNPVADPPDVYSTPQHPPRQLRPVNWYTPNDDDTPDSFQF</sequence>
<accession>A0A2P5XCX1</accession>
<proteinExistence type="predicted"/>
<dbReference type="EMBL" id="KZ665154">
    <property type="protein sequence ID" value="PPS01190.1"/>
    <property type="molecule type" value="Genomic_DNA"/>
</dbReference>
<protein>
    <submittedName>
        <fullName evidence="2">Uncharacterized protein</fullName>
    </submittedName>
</protein>
<dbReference type="Proteomes" id="UP000239757">
    <property type="component" value="Unassembled WGS sequence"/>
</dbReference>
<feature type="compositionally biased region" description="Acidic residues" evidence="1">
    <location>
        <begin position="112"/>
        <end position="122"/>
    </location>
</feature>